<dbReference type="EMBL" id="JACRWC010000049">
    <property type="protein sequence ID" value="MBC5999087.1"/>
    <property type="molecule type" value="Genomic_DNA"/>
</dbReference>
<dbReference type="PANTHER" id="PTHR38450:SF1">
    <property type="entry name" value="STAGE V SPORULATION PROTEIN AC"/>
    <property type="match status" value="1"/>
</dbReference>
<dbReference type="AlphaFoldDB" id="A0A923NEC1"/>
<keyword evidence="1" id="KW-1133">Transmembrane helix</keyword>
<proteinExistence type="predicted"/>
<name>A0A923NEC1_9FIRM</name>
<organism evidence="2 3">
    <name type="scientific">Lentihominibacter faecis</name>
    <dbReference type="NCBI Taxonomy" id="2764712"/>
    <lineage>
        <taxon>Bacteria</taxon>
        <taxon>Bacillati</taxon>
        <taxon>Bacillota</taxon>
        <taxon>Clostridia</taxon>
        <taxon>Peptostreptococcales</taxon>
        <taxon>Anaerovoracaceae</taxon>
        <taxon>Lentihominibacter</taxon>
    </lineage>
</organism>
<protein>
    <submittedName>
        <fullName evidence="2">Stage V sporulation protein AC</fullName>
    </submittedName>
</protein>
<evidence type="ECO:0000313" key="3">
    <source>
        <dbReference type="Proteomes" id="UP000644115"/>
    </source>
</evidence>
<sequence>MKKEIAKAYENYSSQFTPKPRYFMNAARAFMSGGSICAASLWLEECFIGWGFSDKTAAVCVVMILIMAAQLLTGLGLFDSIAKFAGAGVVVPITGFANSMVAPAIEYKKEGIVLGVGAKLFSLAGPVLVCGITSSMVIGIVYWIMGLF</sequence>
<gene>
    <name evidence="2" type="primary">spoVAC</name>
    <name evidence="2" type="ORF">H8876_03620</name>
</gene>
<keyword evidence="1" id="KW-0472">Membrane</keyword>
<keyword evidence="1" id="KW-0812">Transmembrane</keyword>
<dbReference type="PANTHER" id="PTHR38450">
    <property type="entry name" value="STAGE V SPORULATION PROTEIN AC-RELATED"/>
    <property type="match status" value="1"/>
</dbReference>
<feature type="transmembrane region" description="Helical" evidence="1">
    <location>
        <begin position="123"/>
        <end position="145"/>
    </location>
</feature>
<feature type="transmembrane region" description="Helical" evidence="1">
    <location>
        <begin position="56"/>
        <end position="78"/>
    </location>
</feature>
<evidence type="ECO:0000313" key="2">
    <source>
        <dbReference type="EMBL" id="MBC5999087.1"/>
    </source>
</evidence>
<feature type="transmembrane region" description="Helical" evidence="1">
    <location>
        <begin position="22"/>
        <end position="44"/>
    </location>
</feature>
<dbReference type="NCBIfam" id="TIGR02838">
    <property type="entry name" value="spore_V_AC"/>
    <property type="match status" value="1"/>
</dbReference>
<dbReference type="InterPro" id="IPR014203">
    <property type="entry name" value="Spore_V_AC"/>
</dbReference>
<evidence type="ECO:0000256" key="1">
    <source>
        <dbReference type="SAM" id="Phobius"/>
    </source>
</evidence>
<comment type="caution">
    <text evidence="2">The sequence shown here is derived from an EMBL/GenBank/DDBJ whole genome shotgun (WGS) entry which is preliminary data.</text>
</comment>
<keyword evidence="3" id="KW-1185">Reference proteome</keyword>
<dbReference type="InterPro" id="IPR005562">
    <property type="entry name" value="SpoVA"/>
</dbReference>
<dbReference type="Proteomes" id="UP000644115">
    <property type="component" value="Unassembled WGS sequence"/>
</dbReference>
<reference evidence="2" key="1">
    <citation type="submission" date="2020-08" db="EMBL/GenBank/DDBJ databases">
        <authorList>
            <person name="Liu C."/>
            <person name="Sun Q."/>
        </authorList>
    </citation>
    <scope>NUCLEOTIDE SEQUENCE</scope>
    <source>
        <strain evidence="2">BX16</strain>
    </source>
</reference>
<dbReference type="Pfam" id="PF03862">
    <property type="entry name" value="SpoVAC_SpoVAEB"/>
    <property type="match status" value="1"/>
</dbReference>
<feature type="transmembrane region" description="Helical" evidence="1">
    <location>
        <begin position="84"/>
        <end position="102"/>
    </location>
</feature>
<accession>A0A923NEC1</accession>